<feature type="transmembrane region" description="Helical" evidence="1">
    <location>
        <begin position="50"/>
        <end position="70"/>
    </location>
</feature>
<name>Q67SR3_SYMTH</name>
<keyword evidence="1" id="KW-1133">Transmembrane helix</keyword>
<dbReference type="Proteomes" id="UP000000417">
    <property type="component" value="Chromosome"/>
</dbReference>
<dbReference type="AlphaFoldDB" id="Q67SR3"/>
<evidence type="ECO:0000313" key="2">
    <source>
        <dbReference type="EMBL" id="BAD39280.1"/>
    </source>
</evidence>
<protein>
    <submittedName>
        <fullName evidence="2">Uncharacterized protein</fullName>
    </submittedName>
</protein>
<keyword evidence="1" id="KW-0812">Transmembrane</keyword>
<proteinExistence type="predicted"/>
<keyword evidence="3" id="KW-1185">Reference proteome</keyword>
<accession>Q67SR3</accession>
<reference evidence="2 3" key="1">
    <citation type="journal article" date="2004" name="Nucleic Acids Res.">
        <title>Genome sequence of Symbiobacterium thermophilum, an uncultivable bacterium that depends on microbial commensalism.</title>
        <authorList>
            <person name="Ueda K."/>
            <person name="Yamashita A."/>
            <person name="Ishikawa J."/>
            <person name="Shimada M."/>
            <person name="Watsuji T."/>
            <person name="Morimura K."/>
            <person name="Ikeda H."/>
            <person name="Hattori M."/>
            <person name="Beppu T."/>
        </authorList>
    </citation>
    <scope>NUCLEOTIDE SEQUENCE [LARGE SCALE GENOMIC DNA]</scope>
    <source>
        <strain evidence="3">T / IAM 14863</strain>
    </source>
</reference>
<evidence type="ECO:0000313" key="3">
    <source>
        <dbReference type="Proteomes" id="UP000000417"/>
    </source>
</evidence>
<dbReference type="HOGENOM" id="CLU_2604748_0_0_9"/>
<dbReference type="RefSeq" id="WP_011194430.1">
    <property type="nucleotide sequence ID" value="NC_006177.1"/>
</dbReference>
<keyword evidence="1" id="KW-0472">Membrane</keyword>
<dbReference type="KEGG" id="sth:STH295"/>
<organism evidence="2 3">
    <name type="scientific">Symbiobacterium thermophilum (strain DSM 24528 / JCM 14929 / IAM 14863 / T)</name>
    <dbReference type="NCBI Taxonomy" id="292459"/>
    <lineage>
        <taxon>Bacteria</taxon>
        <taxon>Bacillati</taxon>
        <taxon>Bacillota</taxon>
        <taxon>Clostridia</taxon>
        <taxon>Eubacteriales</taxon>
        <taxon>Symbiobacteriaceae</taxon>
        <taxon>Symbiobacterium</taxon>
    </lineage>
</organism>
<evidence type="ECO:0000256" key="1">
    <source>
        <dbReference type="SAM" id="Phobius"/>
    </source>
</evidence>
<sequence>MPSGGEHQGRDEWPVQHLLQFLRFIATVALTILIIAVLGLALGPKDAGTVTLYALVIGLNALIALLYWPVVRFVQRRGR</sequence>
<dbReference type="EMBL" id="AP006840">
    <property type="protein sequence ID" value="BAD39280.1"/>
    <property type="molecule type" value="Genomic_DNA"/>
</dbReference>
<gene>
    <name evidence="2" type="ordered locus">STH295</name>
</gene>
<dbReference type="STRING" id="292459.STH295"/>
<feature type="transmembrane region" description="Helical" evidence="1">
    <location>
        <begin position="21"/>
        <end position="44"/>
    </location>
</feature>